<reference evidence="2 3" key="1">
    <citation type="journal article" date="2009" name="BMC Genomics">
        <title>Complete genome sequence of the sugarcane nitrogen-fixing endophyte Gluconacetobacter diazotrophicus Pal5.</title>
        <authorList>
            <person name="Bertalan M."/>
            <person name="Albano R."/>
            <person name="Padua V."/>
            <person name="Rouws L."/>
            <person name="Rojas C."/>
            <person name="Hemerly A."/>
            <person name="Teixeira K."/>
            <person name="Schwab S."/>
            <person name="Araujo J."/>
            <person name="Oliveira A."/>
            <person name="Franca L."/>
            <person name="Magalhaes V."/>
            <person name="Alqueres S."/>
            <person name="Cardoso A."/>
            <person name="Almeida W."/>
            <person name="Loureiro M.M."/>
            <person name="Nogueira E."/>
            <person name="Cidade D."/>
            <person name="Oliveira D."/>
            <person name="Simao T."/>
            <person name="Macedo J."/>
            <person name="Valadao A."/>
            <person name="Dreschsel M."/>
            <person name="Freitas F."/>
            <person name="Vidal M."/>
            <person name="Guedes H."/>
            <person name="Rodrigues E."/>
            <person name="Meneses C."/>
            <person name="Brioso P."/>
            <person name="Pozzer L."/>
            <person name="Figueiredo D."/>
            <person name="Montano H."/>
            <person name="Junior J."/>
            <person name="Filho G."/>
            <person name="Flores V."/>
            <person name="Ferreira B."/>
            <person name="Branco A."/>
            <person name="Gonzalez P."/>
            <person name="Guillobel H."/>
            <person name="Lemos M."/>
            <person name="Seibel L."/>
            <person name="Macedo J."/>
            <person name="Alves-Ferreira M."/>
            <person name="Sachetto-Martins G."/>
            <person name="Coelho A."/>
            <person name="Santos E."/>
            <person name="Amaral G."/>
            <person name="Neves A."/>
            <person name="Pacheco A.B."/>
            <person name="Carvalho D."/>
            <person name="Lery L."/>
            <person name="Bisch P."/>
            <person name="Rossle S.C."/>
            <person name="Urmenyi T."/>
            <person name="Kruger W.V."/>
            <person name="Martins O."/>
            <person name="Baldani J.I."/>
            <person name="Ferreira P.C."/>
        </authorList>
    </citation>
    <scope>NUCLEOTIDE SEQUENCE [LARGE SCALE GENOMIC DNA]</scope>
    <source>
        <strain evidence="3">ATCC 49037 / DSM 5601 / CCUG 37298 / CIP 103539 / LMG 7603 / PAl5</strain>
    </source>
</reference>
<dbReference type="Gene3D" id="1.10.10.10">
    <property type="entry name" value="Winged helix-like DNA-binding domain superfamily/Winged helix DNA-binding domain"/>
    <property type="match status" value="1"/>
</dbReference>
<dbReference type="PANTHER" id="PTHR30432">
    <property type="entry name" value="TRANSCRIPTIONAL REGULATOR MODE"/>
    <property type="match status" value="1"/>
</dbReference>
<evidence type="ECO:0000259" key="1">
    <source>
        <dbReference type="Pfam" id="PF00126"/>
    </source>
</evidence>
<dbReference type="Pfam" id="PF00126">
    <property type="entry name" value="HTH_1"/>
    <property type="match status" value="1"/>
</dbReference>
<protein>
    <submittedName>
        <fullName evidence="2">Putative transcriptional regulator, LysR family</fullName>
    </submittedName>
</protein>
<dbReference type="PANTHER" id="PTHR30432:SF1">
    <property type="entry name" value="DNA-BINDING TRANSCRIPTIONAL DUAL REGULATOR MODE"/>
    <property type="match status" value="1"/>
</dbReference>
<organism evidence="2 3">
    <name type="scientific">Gluconacetobacter diazotrophicus (strain ATCC 49037 / DSM 5601 / CCUG 37298 / CIP 103539 / LMG 7603 / PAl5)</name>
    <dbReference type="NCBI Taxonomy" id="272568"/>
    <lineage>
        <taxon>Bacteria</taxon>
        <taxon>Pseudomonadati</taxon>
        <taxon>Pseudomonadota</taxon>
        <taxon>Alphaproteobacteria</taxon>
        <taxon>Acetobacterales</taxon>
        <taxon>Acetobacteraceae</taxon>
        <taxon>Gluconacetobacter</taxon>
    </lineage>
</organism>
<name>A9HBM1_GLUDA</name>
<keyword evidence="3" id="KW-1185">Reference proteome</keyword>
<sequence>MSSIACSTSGDGNAMADVRLTVRIDARDQPMLGHGKIRLLETIGETGSISAAARAMGMSYRRAWLLVEALNGAFAAPVVEARPGGGGGAALSAAGAEVLRLYRDIERLAQAAAAPALEALEARLAPPQGKHQRDPLDGT</sequence>
<dbReference type="InterPro" id="IPR036388">
    <property type="entry name" value="WH-like_DNA-bd_sf"/>
</dbReference>
<dbReference type="InterPro" id="IPR000847">
    <property type="entry name" value="LysR_HTH_N"/>
</dbReference>
<dbReference type="InterPro" id="IPR036390">
    <property type="entry name" value="WH_DNA-bd_sf"/>
</dbReference>
<evidence type="ECO:0000313" key="2">
    <source>
        <dbReference type="EMBL" id="CAP54831.1"/>
    </source>
</evidence>
<proteinExistence type="predicted"/>
<feature type="domain" description="HTH lysR-type" evidence="1">
    <location>
        <begin position="37"/>
        <end position="95"/>
    </location>
</feature>
<dbReference type="Proteomes" id="UP000001176">
    <property type="component" value="Chromosome"/>
</dbReference>
<dbReference type="AlphaFoldDB" id="A9HBM1"/>
<dbReference type="GO" id="GO:0003700">
    <property type="term" value="F:DNA-binding transcription factor activity"/>
    <property type="evidence" value="ECO:0007669"/>
    <property type="project" value="InterPro"/>
</dbReference>
<gene>
    <name evidence="2" type="ordered locus">GDI0888</name>
</gene>
<dbReference type="SUPFAM" id="SSF46785">
    <property type="entry name" value="Winged helix' DNA-binding domain"/>
    <property type="match status" value="1"/>
</dbReference>
<dbReference type="InterPro" id="IPR051815">
    <property type="entry name" value="Molybdate_resp_trans_reg"/>
</dbReference>
<evidence type="ECO:0000313" key="3">
    <source>
        <dbReference type="Proteomes" id="UP000001176"/>
    </source>
</evidence>
<dbReference type="EMBL" id="AM889285">
    <property type="protein sequence ID" value="CAP54831.1"/>
    <property type="molecule type" value="Genomic_DNA"/>
</dbReference>
<dbReference type="KEGG" id="gdi:GDI0888"/>
<accession>A9HBM1</accession>